<proteinExistence type="predicted"/>
<dbReference type="PANTHER" id="PTHR33221">
    <property type="entry name" value="WINGED HELIX-TURN-HELIX TRANSCRIPTIONAL REGULATOR, RRF2 FAMILY"/>
    <property type="match status" value="1"/>
</dbReference>
<dbReference type="PROSITE" id="PS51197">
    <property type="entry name" value="HTH_RRF2_2"/>
    <property type="match status" value="1"/>
</dbReference>
<dbReference type="Proteomes" id="UP000295543">
    <property type="component" value="Unassembled WGS sequence"/>
</dbReference>
<dbReference type="NCBIfam" id="TIGR00738">
    <property type="entry name" value="rrf2_super"/>
    <property type="match status" value="1"/>
</dbReference>
<evidence type="ECO:0000313" key="2">
    <source>
        <dbReference type="Proteomes" id="UP000295543"/>
    </source>
</evidence>
<dbReference type="GO" id="GO:0003700">
    <property type="term" value="F:DNA-binding transcription factor activity"/>
    <property type="evidence" value="ECO:0007669"/>
    <property type="project" value="TreeGrafter"/>
</dbReference>
<keyword evidence="2" id="KW-1185">Reference proteome</keyword>
<dbReference type="InterPro" id="IPR014290">
    <property type="entry name" value="SUF_FeS_clus_asmbl_reg"/>
</dbReference>
<dbReference type="OrthoDB" id="9808360at2"/>
<dbReference type="InterPro" id="IPR036388">
    <property type="entry name" value="WH-like_DNA-bd_sf"/>
</dbReference>
<comment type="caution">
    <text evidence="1">The sequence shown here is derived from an EMBL/GenBank/DDBJ whole genome shotgun (WGS) entry which is preliminary data.</text>
</comment>
<dbReference type="SUPFAM" id="SSF46785">
    <property type="entry name" value="Winged helix' DNA-binding domain"/>
    <property type="match status" value="1"/>
</dbReference>
<dbReference type="EMBL" id="SMTG01000002">
    <property type="protein sequence ID" value="TDK33661.1"/>
    <property type="molecule type" value="Genomic_DNA"/>
</dbReference>
<dbReference type="Pfam" id="PF02082">
    <property type="entry name" value="Rrf2"/>
    <property type="match status" value="1"/>
</dbReference>
<gene>
    <name evidence="1" type="ORF">E2F49_06590</name>
</gene>
<dbReference type="PANTHER" id="PTHR33221:SF2">
    <property type="entry name" value="TRANSCRIPTIONAL REGULATOR"/>
    <property type="match status" value="1"/>
</dbReference>
<dbReference type="InterPro" id="IPR036390">
    <property type="entry name" value="WH_DNA-bd_sf"/>
</dbReference>
<organism evidence="1 2">
    <name type="scientific">Luteimonas terrae</name>
    <dbReference type="NCBI Taxonomy" id="1530191"/>
    <lineage>
        <taxon>Bacteria</taxon>
        <taxon>Pseudomonadati</taxon>
        <taxon>Pseudomonadota</taxon>
        <taxon>Gammaproteobacteria</taxon>
        <taxon>Lysobacterales</taxon>
        <taxon>Lysobacteraceae</taxon>
        <taxon>Luteimonas</taxon>
    </lineage>
</organism>
<name>A0A4R5UEJ9_9GAMM</name>
<dbReference type="InterPro" id="IPR011991">
    <property type="entry name" value="ArsR-like_HTH"/>
</dbReference>
<accession>A0A4R5UEJ9</accession>
<dbReference type="AlphaFoldDB" id="A0A4R5UEJ9"/>
<dbReference type="GO" id="GO:0005829">
    <property type="term" value="C:cytosol"/>
    <property type="evidence" value="ECO:0007669"/>
    <property type="project" value="TreeGrafter"/>
</dbReference>
<dbReference type="CDD" id="cd00090">
    <property type="entry name" value="HTH_ARSR"/>
    <property type="match status" value="1"/>
</dbReference>
<evidence type="ECO:0000313" key="1">
    <source>
        <dbReference type="EMBL" id="TDK33661.1"/>
    </source>
</evidence>
<protein>
    <submittedName>
        <fullName evidence="1">SUF system Fe-S cluster assembly regulator</fullName>
    </submittedName>
</protein>
<sequence>MLRVTKLTDYATVVLTVLAARPQDVMSAAELAEQSGLEAPTVSKLLKPLAQAGLVEGFRGANGGYRLARDAAAISLVEIVEAMEGPLAMTECSLHDSQCSISRQCGVRGNWRRINDVVADALRAVSLAQMLGDGPQPHSISTAGGAKRIDARLARA</sequence>
<dbReference type="InterPro" id="IPR000944">
    <property type="entry name" value="Tscrpt_reg_Rrf2"/>
</dbReference>
<dbReference type="NCBIfam" id="TIGR02944">
    <property type="entry name" value="suf_reg_Xantho"/>
    <property type="match status" value="1"/>
</dbReference>
<dbReference type="Gene3D" id="1.10.10.10">
    <property type="entry name" value="Winged helix-like DNA-binding domain superfamily/Winged helix DNA-binding domain"/>
    <property type="match status" value="1"/>
</dbReference>
<reference evidence="1 2" key="1">
    <citation type="submission" date="2019-03" db="EMBL/GenBank/DDBJ databases">
        <title>Luteimonas zhaokaii sp.nov., isolated from the rectal contents of Plateau pika in Yushu, Qinghai Province, China.</title>
        <authorList>
            <person name="Zhang G."/>
        </authorList>
    </citation>
    <scope>NUCLEOTIDE SEQUENCE [LARGE SCALE GENOMIC DNA]</scope>
    <source>
        <strain evidence="1 2">THG-MD21</strain>
    </source>
</reference>
<dbReference type="RefSeq" id="WP_055249121.1">
    <property type="nucleotide sequence ID" value="NZ_SMTG01000002.1"/>
</dbReference>